<dbReference type="InterPro" id="IPR006675">
    <property type="entry name" value="HDIG_dom"/>
</dbReference>
<organism evidence="2 3">
    <name type="scientific">Acetivibrio ethanolgignens</name>
    <dbReference type="NCBI Taxonomy" id="290052"/>
    <lineage>
        <taxon>Bacteria</taxon>
        <taxon>Bacillati</taxon>
        <taxon>Bacillota</taxon>
        <taxon>Clostridia</taxon>
        <taxon>Eubacteriales</taxon>
        <taxon>Oscillospiraceae</taxon>
        <taxon>Acetivibrio</taxon>
    </lineage>
</organism>
<gene>
    <name evidence="2" type="ORF">ASU35_08685</name>
</gene>
<evidence type="ECO:0000313" key="3">
    <source>
        <dbReference type="Proteomes" id="UP000054874"/>
    </source>
</evidence>
<dbReference type="EMBL" id="LNAM01000124">
    <property type="protein sequence ID" value="KSV59481.1"/>
    <property type="molecule type" value="Genomic_DNA"/>
</dbReference>
<dbReference type="Gene3D" id="1.10.3210.10">
    <property type="entry name" value="Hypothetical protein af1432"/>
    <property type="match status" value="1"/>
</dbReference>
<dbReference type="InterPro" id="IPR003607">
    <property type="entry name" value="HD/PDEase_dom"/>
</dbReference>
<dbReference type="STRING" id="290052.ASU35_08685"/>
<dbReference type="OrthoDB" id="1764966at2"/>
<dbReference type="NCBIfam" id="TIGR00277">
    <property type="entry name" value="HDIG"/>
    <property type="match status" value="1"/>
</dbReference>
<name>A0A0V8QHD2_9FIRM</name>
<reference evidence="2 3" key="1">
    <citation type="submission" date="2015-11" db="EMBL/GenBank/DDBJ databases">
        <title>Butyribacter intestini gen. nov., sp. nov., a butyric acid-producing bacterium of the family Lachnospiraceae isolated from the human faeces.</title>
        <authorList>
            <person name="Zou Y."/>
            <person name="Xue W."/>
            <person name="Luo G."/>
            <person name="Lv M."/>
        </authorList>
    </citation>
    <scope>NUCLEOTIDE SEQUENCE [LARGE SCALE GENOMIC DNA]</scope>
    <source>
        <strain evidence="2 3">ACET-33324</strain>
    </source>
</reference>
<comment type="caution">
    <text evidence="2">The sequence shown here is derived from an EMBL/GenBank/DDBJ whole genome shotgun (WGS) entry which is preliminary data.</text>
</comment>
<sequence length="365" mass="41765">MQFVRTEDLKTGMRLARPIYNKNGVLLYERDTKLTMQGIYSIKNFGLIGIYILEPAEPVPPMTEEDVEFERFQTMAIFTLREILQAVTSGKYPSSLPRLTGEILRNYGRLDHKINFMQNLRSTEDEIYKHSLNTAILAAVMSHKMRMGNSEQNNVIMAALLHDIGKLMLVKEQGETVLREMENNEELLAQSHQAGISLLASAYDMSDEVRAIISETLRRIDDKADKNTEKTTELLYVAYAYDELTAMHLNTAPNSEVMAIRYLMDERSGFNKEAVFALIDSINILAPGTCVELTNGEKGVVLQENSGNILRPMVLGFWNNQIYDLYYDDIFEKLQVKDLMKTMDNRFVIDKKAVEQYMGQVVQKK</sequence>
<evidence type="ECO:0000313" key="2">
    <source>
        <dbReference type="EMBL" id="KSV59481.1"/>
    </source>
</evidence>
<feature type="domain" description="HD/PDEase" evidence="1">
    <location>
        <begin position="123"/>
        <end position="215"/>
    </location>
</feature>
<dbReference type="CDD" id="cd00077">
    <property type="entry name" value="HDc"/>
    <property type="match status" value="1"/>
</dbReference>
<dbReference type="SUPFAM" id="SSF109604">
    <property type="entry name" value="HD-domain/PDEase-like"/>
    <property type="match status" value="1"/>
</dbReference>
<evidence type="ECO:0000259" key="1">
    <source>
        <dbReference type="SMART" id="SM00471"/>
    </source>
</evidence>
<dbReference type="RefSeq" id="WP_058352289.1">
    <property type="nucleotide sequence ID" value="NZ_CABMMD010000124.1"/>
</dbReference>
<dbReference type="Proteomes" id="UP000054874">
    <property type="component" value="Unassembled WGS sequence"/>
</dbReference>
<dbReference type="InterPro" id="IPR006674">
    <property type="entry name" value="HD_domain"/>
</dbReference>
<protein>
    <recommendedName>
        <fullName evidence="1">HD/PDEase domain-containing protein</fullName>
    </recommendedName>
</protein>
<dbReference type="AlphaFoldDB" id="A0A0V8QHD2"/>
<dbReference type="SMART" id="SM00471">
    <property type="entry name" value="HDc"/>
    <property type="match status" value="1"/>
</dbReference>
<proteinExistence type="predicted"/>
<dbReference type="Pfam" id="PF01966">
    <property type="entry name" value="HD"/>
    <property type="match status" value="1"/>
</dbReference>
<keyword evidence="3" id="KW-1185">Reference proteome</keyword>
<accession>A0A0V8QHD2</accession>